<dbReference type="AlphaFoldDB" id="A0A2S2CV86"/>
<organism evidence="5 6">
    <name type="scientific">Azospirillum thermophilum</name>
    <dbReference type="NCBI Taxonomy" id="2202148"/>
    <lineage>
        <taxon>Bacteria</taxon>
        <taxon>Pseudomonadati</taxon>
        <taxon>Pseudomonadota</taxon>
        <taxon>Alphaproteobacteria</taxon>
        <taxon>Rhodospirillales</taxon>
        <taxon>Azospirillaceae</taxon>
        <taxon>Azospirillum</taxon>
    </lineage>
</organism>
<feature type="domain" description="HTH araC/xylS-type" evidence="4">
    <location>
        <begin position="187"/>
        <end position="285"/>
    </location>
</feature>
<dbReference type="PROSITE" id="PS01124">
    <property type="entry name" value="HTH_ARAC_FAMILY_2"/>
    <property type="match status" value="1"/>
</dbReference>
<dbReference type="InterPro" id="IPR018060">
    <property type="entry name" value="HTH_AraC"/>
</dbReference>
<dbReference type="InterPro" id="IPR050204">
    <property type="entry name" value="AraC_XylS_family_regulators"/>
</dbReference>
<accession>A0A2S2CV86</accession>
<evidence type="ECO:0000313" key="6">
    <source>
        <dbReference type="Proteomes" id="UP000245629"/>
    </source>
</evidence>
<keyword evidence="6" id="KW-1185">Reference proteome</keyword>
<gene>
    <name evidence="5" type="ORF">DEW08_20240</name>
</gene>
<keyword evidence="3" id="KW-0804">Transcription</keyword>
<proteinExistence type="predicted"/>
<dbReference type="OrthoDB" id="9806208at2"/>
<sequence length="288" mass="31908">MQSRTEGITVLGDLQWRAWNGMIADVWTVACDGQARGEYVSQAPRLVVVLDQVGEGGLHVMSSPGRGEGHRVSRREPLSFVPAGLRVWSRTENLRRLTHLDLHFDMPVLAGRFLEGLDAAAMDRPRLRFSDDRLLSLARLIAVECRTAGTLQDLYGESLMAALLVGLLQGQAPADRKRGQLPPRQLRRVIDYIEEHCGRVVRLQELADLTGLSATHFCSAFKASTGLPPHKWQMRARIERAKTLLVTTETTLAAVAVTAGFSDQAHLTRVFRQIVGMTPAAWLREQSG</sequence>
<name>A0A2S2CV86_9PROT</name>
<dbReference type="KEGG" id="azz:DEW08_20240"/>
<dbReference type="GO" id="GO:0003700">
    <property type="term" value="F:DNA-binding transcription factor activity"/>
    <property type="evidence" value="ECO:0007669"/>
    <property type="project" value="InterPro"/>
</dbReference>
<dbReference type="SUPFAM" id="SSF46689">
    <property type="entry name" value="Homeodomain-like"/>
    <property type="match status" value="2"/>
</dbReference>
<dbReference type="InterPro" id="IPR018062">
    <property type="entry name" value="HTH_AraC-typ_CS"/>
</dbReference>
<keyword evidence="2" id="KW-0238">DNA-binding</keyword>
<evidence type="ECO:0000256" key="2">
    <source>
        <dbReference type="ARBA" id="ARBA00023125"/>
    </source>
</evidence>
<protein>
    <submittedName>
        <fullName evidence="5">AraC family transcriptional regulator</fullName>
    </submittedName>
</protein>
<dbReference type="InterPro" id="IPR009057">
    <property type="entry name" value="Homeodomain-like_sf"/>
</dbReference>
<dbReference type="Gene3D" id="1.10.10.60">
    <property type="entry name" value="Homeodomain-like"/>
    <property type="match status" value="2"/>
</dbReference>
<evidence type="ECO:0000313" key="5">
    <source>
        <dbReference type="EMBL" id="AWK88411.1"/>
    </source>
</evidence>
<dbReference type="EMBL" id="CP029354">
    <property type="protein sequence ID" value="AWK88411.1"/>
    <property type="molecule type" value="Genomic_DNA"/>
</dbReference>
<dbReference type="PROSITE" id="PS00041">
    <property type="entry name" value="HTH_ARAC_FAMILY_1"/>
    <property type="match status" value="1"/>
</dbReference>
<evidence type="ECO:0000256" key="1">
    <source>
        <dbReference type="ARBA" id="ARBA00023015"/>
    </source>
</evidence>
<dbReference type="Proteomes" id="UP000245629">
    <property type="component" value="Chromosome 3"/>
</dbReference>
<dbReference type="PANTHER" id="PTHR46796">
    <property type="entry name" value="HTH-TYPE TRANSCRIPTIONAL ACTIVATOR RHAS-RELATED"/>
    <property type="match status" value="1"/>
</dbReference>
<dbReference type="SMART" id="SM00342">
    <property type="entry name" value="HTH_ARAC"/>
    <property type="match status" value="1"/>
</dbReference>
<evidence type="ECO:0000259" key="4">
    <source>
        <dbReference type="PROSITE" id="PS01124"/>
    </source>
</evidence>
<reference evidence="6" key="1">
    <citation type="submission" date="2018-05" db="EMBL/GenBank/DDBJ databases">
        <title>Azospirillum thermophila sp. nov., a novel isolated from hot spring.</title>
        <authorList>
            <person name="Zhao Z."/>
        </authorList>
    </citation>
    <scope>NUCLEOTIDE SEQUENCE [LARGE SCALE GENOMIC DNA]</scope>
    <source>
        <strain evidence="6">CFH 70021</strain>
    </source>
</reference>
<keyword evidence="1" id="KW-0805">Transcription regulation</keyword>
<dbReference type="Pfam" id="PF12833">
    <property type="entry name" value="HTH_18"/>
    <property type="match status" value="1"/>
</dbReference>
<evidence type="ECO:0000256" key="3">
    <source>
        <dbReference type="ARBA" id="ARBA00023163"/>
    </source>
</evidence>
<dbReference type="PANTHER" id="PTHR46796:SF14">
    <property type="entry name" value="TRANSCRIPTIONAL REGULATORY PROTEIN"/>
    <property type="match status" value="1"/>
</dbReference>
<dbReference type="GO" id="GO:0043565">
    <property type="term" value="F:sequence-specific DNA binding"/>
    <property type="evidence" value="ECO:0007669"/>
    <property type="project" value="InterPro"/>
</dbReference>